<evidence type="ECO:0000259" key="1">
    <source>
        <dbReference type="Pfam" id="PF01120"/>
    </source>
</evidence>
<dbReference type="SUPFAM" id="SSF52317">
    <property type="entry name" value="Class I glutamine amidotransferase-like"/>
    <property type="match status" value="1"/>
</dbReference>
<dbReference type="InterPro" id="IPR029062">
    <property type="entry name" value="Class_I_gatase-like"/>
</dbReference>
<dbReference type="GO" id="GO:0005975">
    <property type="term" value="P:carbohydrate metabolic process"/>
    <property type="evidence" value="ECO:0007669"/>
    <property type="project" value="InterPro"/>
</dbReference>
<dbReference type="GO" id="GO:0004560">
    <property type="term" value="F:alpha-L-fucosidase activity"/>
    <property type="evidence" value="ECO:0007669"/>
    <property type="project" value="InterPro"/>
</dbReference>
<dbReference type="Gene3D" id="3.40.50.880">
    <property type="match status" value="1"/>
</dbReference>
<accession>A0A4S4C4H9</accession>
<dbReference type="SUPFAM" id="SSF51445">
    <property type="entry name" value="(Trans)glycosidases"/>
    <property type="match status" value="1"/>
</dbReference>
<keyword evidence="3" id="KW-1185">Reference proteome</keyword>
<gene>
    <name evidence="2" type="ORF">E6C55_06355</name>
</gene>
<protein>
    <recommendedName>
        <fullName evidence="1">Glycoside hydrolase family 29 N-terminal domain-containing protein</fullName>
    </recommendedName>
</protein>
<reference evidence="2 3" key="1">
    <citation type="submission" date="2019-04" db="EMBL/GenBank/DDBJ databases">
        <title>Cohnella sp. nov. isolated from preserved vegetables.</title>
        <authorList>
            <person name="Lin S.-Y."/>
            <person name="Hung M.-H."/>
            <person name="Young C.-C."/>
        </authorList>
    </citation>
    <scope>NUCLEOTIDE SEQUENCE [LARGE SCALE GENOMIC DNA]</scope>
    <source>
        <strain evidence="2 3">CC-MHH1044</strain>
    </source>
</reference>
<name>A0A4S4C4H9_9BACL</name>
<dbReference type="OrthoDB" id="2571943at2"/>
<evidence type="ECO:0000313" key="3">
    <source>
        <dbReference type="Proteomes" id="UP000310636"/>
    </source>
</evidence>
<feature type="domain" description="Glycoside hydrolase family 29 N-terminal" evidence="1">
    <location>
        <begin position="82"/>
        <end position="340"/>
    </location>
</feature>
<evidence type="ECO:0000313" key="2">
    <source>
        <dbReference type="EMBL" id="THF82685.1"/>
    </source>
</evidence>
<dbReference type="AlphaFoldDB" id="A0A4S4C4H9"/>
<organism evidence="2 3">
    <name type="scientific">Cohnella fermenti</name>
    <dbReference type="NCBI Taxonomy" id="2565925"/>
    <lineage>
        <taxon>Bacteria</taxon>
        <taxon>Bacillati</taxon>
        <taxon>Bacillota</taxon>
        <taxon>Bacilli</taxon>
        <taxon>Bacillales</taxon>
        <taxon>Paenibacillaceae</taxon>
        <taxon>Cohnella</taxon>
    </lineage>
</organism>
<proteinExistence type="predicted"/>
<dbReference type="InterPro" id="IPR017853">
    <property type="entry name" value="GH"/>
</dbReference>
<sequence length="702" mass="78079">MGEKAEERGNTMLDRKEAYLGLHFDLHPTEEDDSLGADVTKEQVGQLLRRVRPDYIHYDCKGHPGYVGCPVDTGWAAPGIVRDSLAIWRETTRELGIAMGIHYSGVVDHLAVRRHPEWASQDAGGRPDAEATSVFGPYADELMIPQLKELVARYGLDSVWLDGECWGAKLDYSPAALSAWHAETGWDDAPVSRDDPRWLRWKSFHRAAFEAYLKHWTEELHRSFPTLQVASNWAYTTMSPKPVAAGIDYISGDFDPMLSADRARTETRYLSNVGMPWELQAWGFDNAAGQEELLKTPWQLKQEAGVVLMHGGGFMMYFLPTRSGYINEQIEDVAAKVADFCRARQRFSHRSVSVPQVALLHSSESQFERSDRVFTWWGTPLVELEGALHALLESHYSVDILAEHMLENRLEEFALLVIPDAHALSDEFSRRVLAYVDGGGKLLLLGERCARLFGEALGAELLGEPEAVNAQLVLPDGQVGKSGEERNVWEAGKLGNGGKVGKVGKVGCPGLWQRVETTTAEAVAVRYHGDGVHGRHSYLDTRSEGVSAEHLRHREEAIAATVNRYGKGAIAAVYGPVAERYFHSHHPSLREWIRRLAERLFPDPAVSTDAPSCVDLSLRRTADGELCVHLLNLANMPVSNRRAYADYVPPIGPIRLSVRLESPPASVSWEPDGEEPAWSWANGRLEAIVARLDIHGALIIRS</sequence>
<dbReference type="Gene3D" id="3.20.20.80">
    <property type="entry name" value="Glycosidases"/>
    <property type="match status" value="1"/>
</dbReference>
<dbReference type="Pfam" id="PF01120">
    <property type="entry name" value="Alpha_L_fucos"/>
    <property type="match status" value="1"/>
</dbReference>
<comment type="caution">
    <text evidence="2">The sequence shown here is derived from an EMBL/GenBank/DDBJ whole genome shotgun (WGS) entry which is preliminary data.</text>
</comment>
<dbReference type="InterPro" id="IPR057739">
    <property type="entry name" value="Glyco_hydro_29_N"/>
</dbReference>
<dbReference type="Proteomes" id="UP000310636">
    <property type="component" value="Unassembled WGS sequence"/>
</dbReference>
<dbReference type="EMBL" id="SSOB01000006">
    <property type="protein sequence ID" value="THF82685.1"/>
    <property type="molecule type" value="Genomic_DNA"/>
</dbReference>